<gene>
    <name evidence="6" type="ORF">EBH_0051620</name>
</gene>
<evidence type="ECO:0000313" key="6">
    <source>
        <dbReference type="EMBL" id="CDJ52675.1"/>
    </source>
</evidence>
<dbReference type="Proteomes" id="UP000030750">
    <property type="component" value="Unassembled WGS sequence"/>
</dbReference>
<dbReference type="VEuPathDB" id="ToxoDB:EBH_0051620"/>
<feature type="compositionally biased region" description="Basic and acidic residues" evidence="4">
    <location>
        <begin position="147"/>
        <end position="157"/>
    </location>
</feature>
<dbReference type="GO" id="GO:0005085">
    <property type="term" value="F:guanyl-nucleotide exchange factor activity"/>
    <property type="evidence" value="ECO:0007669"/>
    <property type="project" value="TreeGrafter"/>
</dbReference>
<dbReference type="InterPro" id="IPR049720">
    <property type="entry name" value="EF1B_bsu/dsu"/>
</dbReference>
<reference evidence="6" key="1">
    <citation type="submission" date="2013-10" db="EMBL/GenBank/DDBJ databases">
        <title>Genomic analysis of the causative agents of coccidiosis in chickens.</title>
        <authorList>
            <person name="Reid A.J."/>
            <person name="Blake D."/>
            <person name="Billington K."/>
            <person name="Browne H."/>
            <person name="Dunn M."/>
            <person name="Hung S."/>
            <person name="Kawahara F."/>
            <person name="Miranda-Saavedra D."/>
            <person name="Mourier T."/>
            <person name="Nagra H."/>
            <person name="Otto T.D."/>
            <person name="Rawlings N."/>
            <person name="Sanchez A."/>
            <person name="Sanders M."/>
            <person name="Subramaniam C."/>
            <person name="Tay Y."/>
            <person name="Dear P."/>
            <person name="Doerig C."/>
            <person name="Gruber A."/>
            <person name="Parkinson J."/>
            <person name="Shirley M."/>
            <person name="Wan K.L."/>
            <person name="Berriman M."/>
            <person name="Tomley F."/>
            <person name="Pain A."/>
        </authorList>
    </citation>
    <scope>NUCLEOTIDE SEQUENCE [LARGE SCALE GENOMIC DNA]</scope>
    <source>
        <strain evidence="6">Houghton</strain>
    </source>
</reference>
<feature type="domain" description="Translation elongation factor EF1B beta/delta subunit guanine nucleotide exchange" evidence="5">
    <location>
        <begin position="71"/>
        <end position="184"/>
    </location>
</feature>
<dbReference type="InterPro" id="IPR014038">
    <property type="entry name" value="EF1B_bsu/dsu_GNE"/>
</dbReference>
<dbReference type="EMBL" id="HG713171">
    <property type="protein sequence ID" value="CDJ52675.1"/>
    <property type="molecule type" value="Genomic_DNA"/>
</dbReference>
<dbReference type="AlphaFoldDB" id="U6LXY3"/>
<dbReference type="Gene3D" id="3.30.70.60">
    <property type="match status" value="1"/>
</dbReference>
<dbReference type="GO" id="GO:0003746">
    <property type="term" value="F:translation elongation factor activity"/>
    <property type="evidence" value="ECO:0007669"/>
    <property type="project" value="UniProtKB-KW"/>
</dbReference>
<keyword evidence="7" id="KW-1185">Reference proteome</keyword>
<organism evidence="6 7">
    <name type="scientific">Eimeria brunetti</name>
    <dbReference type="NCBI Taxonomy" id="51314"/>
    <lineage>
        <taxon>Eukaryota</taxon>
        <taxon>Sar</taxon>
        <taxon>Alveolata</taxon>
        <taxon>Apicomplexa</taxon>
        <taxon>Conoidasida</taxon>
        <taxon>Coccidia</taxon>
        <taxon>Eucoccidiorida</taxon>
        <taxon>Eimeriorina</taxon>
        <taxon>Eimeriidae</taxon>
        <taxon>Eimeria</taxon>
    </lineage>
</organism>
<dbReference type="Pfam" id="PF00736">
    <property type="entry name" value="EF1_GNE"/>
    <property type="match status" value="1"/>
</dbReference>
<accession>U6LXY3</accession>
<keyword evidence="3" id="KW-0648">Protein biosynthesis</keyword>
<dbReference type="SUPFAM" id="SSF54984">
    <property type="entry name" value="eEF-1beta-like"/>
    <property type="match status" value="1"/>
</dbReference>
<dbReference type="GO" id="GO:0005829">
    <property type="term" value="C:cytosol"/>
    <property type="evidence" value="ECO:0007669"/>
    <property type="project" value="TreeGrafter"/>
</dbReference>
<comment type="similarity">
    <text evidence="1">Belongs to the EF-1-beta/EF-1-delta family.</text>
</comment>
<proteinExistence type="inferred from homology"/>
<protein>
    <submittedName>
        <fullName evidence="6">Elongation factor 1, putative</fullName>
    </submittedName>
</protein>
<reference evidence="6" key="2">
    <citation type="submission" date="2013-10" db="EMBL/GenBank/DDBJ databases">
        <authorList>
            <person name="Aslett M."/>
        </authorList>
    </citation>
    <scope>NUCLEOTIDE SEQUENCE [LARGE SCALE GENOMIC DNA]</scope>
    <source>
        <strain evidence="6">Houghton</strain>
    </source>
</reference>
<evidence type="ECO:0000256" key="4">
    <source>
        <dbReference type="SAM" id="MobiDB-lite"/>
    </source>
</evidence>
<dbReference type="InterPro" id="IPR014717">
    <property type="entry name" value="Transl_elong_EF1B/ribsomal_bS6"/>
</dbReference>
<dbReference type="SMART" id="SM00888">
    <property type="entry name" value="EF1_GNE"/>
    <property type="match status" value="1"/>
</dbReference>
<evidence type="ECO:0000256" key="3">
    <source>
        <dbReference type="ARBA" id="ARBA00022917"/>
    </source>
</evidence>
<sequence>MAQLCPTDDLFIPCSYYYSSIIGNKQNAKQEEEDIDLFGDDDGDAGEELKKLAAAKKEAAAGKKKKEVINKSMLVIEIKPNNAETDLNDISAQVKTIKMEGLAWGENVKKIPVAFGLYKLQVQCVIVDDLVDTQEVLDKIEELGMSEEDKQKREEKLQQGQDDDDDDQWSGLVQSAQIVSFNKL</sequence>
<evidence type="ECO:0000313" key="7">
    <source>
        <dbReference type="Proteomes" id="UP000030750"/>
    </source>
</evidence>
<dbReference type="CDD" id="cd00292">
    <property type="entry name" value="EF1B"/>
    <property type="match status" value="1"/>
</dbReference>
<evidence type="ECO:0000259" key="5">
    <source>
        <dbReference type="SMART" id="SM00888"/>
    </source>
</evidence>
<dbReference type="FunFam" id="3.30.70.60:FF:000001">
    <property type="entry name" value="Elongation factor 1-beta 1 like"/>
    <property type="match status" value="1"/>
</dbReference>
<evidence type="ECO:0000256" key="2">
    <source>
        <dbReference type="ARBA" id="ARBA00022768"/>
    </source>
</evidence>
<name>U6LXY3_9EIME</name>
<dbReference type="PANTHER" id="PTHR11595:SF21">
    <property type="entry name" value="ELONGATION FACTOR 1-BETA"/>
    <property type="match status" value="1"/>
</dbReference>
<dbReference type="OrthoDB" id="347452at2759"/>
<evidence type="ECO:0000256" key="1">
    <source>
        <dbReference type="ARBA" id="ARBA00007411"/>
    </source>
</evidence>
<dbReference type="InterPro" id="IPR036219">
    <property type="entry name" value="eEF-1beta-like_sf"/>
</dbReference>
<dbReference type="GO" id="GO:0005853">
    <property type="term" value="C:eukaryotic translation elongation factor 1 complex"/>
    <property type="evidence" value="ECO:0007669"/>
    <property type="project" value="InterPro"/>
</dbReference>
<dbReference type="PANTHER" id="PTHR11595">
    <property type="entry name" value="EF-HAND AND COILED-COIL DOMAIN-CONTAINING FAMILY MEMBER"/>
    <property type="match status" value="1"/>
</dbReference>
<keyword evidence="2 6" id="KW-0251">Elongation factor</keyword>
<feature type="region of interest" description="Disordered" evidence="4">
    <location>
        <begin position="147"/>
        <end position="169"/>
    </location>
</feature>